<dbReference type="Gene3D" id="3.40.50.300">
    <property type="entry name" value="P-loop containing nucleotide triphosphate hydrolases"/>
    <property type="match status" value="1"/>
</dbReference>
<evidence type="ECO:0000256" key="1">
    <source>
        <dbReference type="ARBA" id="ARBA00022614"/>
    </source>
</evidence>
<dbReference type="PANTHER" id="PTHR11017:SF544">
    <property type="entry name" value="ADP-RIBOSYL CYCLASE_CYCLIC ADP-RIBOSE HYDROLASE"/>
    <property type="match status" value="1"/>
</dbReference>
<evidence type="ECO:0000259" key="4">
    <source>
        <dbReference type="Pfam" id="PF23282"/>
    </source>
</evidence>
<dbReference type="InterPro" id="IPR027417">
    <property type="entry name" value="P-loop_NTPase"/>
</dbReference>
<evidence type="ECO:0000313" key="6">
    <source>
        <dbReference type="Proteomes" id="UP001151760"/>
    </source>
</evidence>
<dbReference type="SUPFAM" id="SSF46785">
    <property type="entry name" value="Winged helix' DNA-binding domain"/>
    <property type="match status" value="1"/>
</dbReference>
<keyword evidence="2" id="KW-0677">Repeat</keyword>
<evidence type="ECO:0000313" key="5">
    <source>
        <dbReference type="EMBL" id="GJS90778.1"/>
    </source>
</evidence>
<name>A0ABQ4ZKP1_9ASTR</name>
<dbReference type="InterPro" id="IPR032675">
    <property type="entry name" value="LRR_dom_sf"/>
</dbReference>
<dbReference type="Pfam" id="PF23282">
    <property type="entry name" value="WHD_ROQ1"/>
    <property type="match status" value="1"/>
</dbReference>
<keyword evidence="5" id="KW-0675">Receptor</keyword>
<gene>
    <name evidence="5" type="ORF">Tco_0773414</name>
</gene>
<feature type="domain" description="Disease resistance protein Roq1-like winged-helix" evidence="4">
    <location>
        <begin position="149"/>
        <end position="218"/>
    </location>
</feature>
<dbReference type="InterPro" id="IPR058192">
    <property type="entry name" value="WHD_ROQ1-like"/>
</dbReference>
<dbReference type="PANTHER" id="PTHR11017">
    <property type="entry name" value="LEUCINE-RICH REPEAT-CONTAINING PROTEIN"/>
    <property type="match status" value="1"/>
</dbReference>
<dbReference type="InterPro" id="IPR044974">
    <property type="entry name" value="Disease_R_plants"/>
</dbReference>
<dbReference type="InterPro" id="IPR002182">
    <property type="entry name" value="NB-ARC"/>
</dbReference>
<dbReference type="SUPFAM" id="SSF52540">
    <property type="entry name" value="P-loop containing nucleoside triphosphate hydrolases"/>
    <property type="match status" value="1"/>
</dbReference>
<feature type="domain" description="NB-ARC" evidence="3">
    <location>
        <begin position="2"/>
        <end position="80"/>
    </location>
</feature>
<dbReference type="InterPro" id="IPR042197">
    <property type="entry name" value="Apaf_helical"/>
</dbReference>
<sequence>MVQMMRRKKVLVVLDDVDCTDQLEALAGDPNWYKPGSRIIITTRDEQVLVAHRVGFINNVTLLSHTEAIRLFNRYAFTKETPIQGHKELSRHVVKYANGLPLTIKVLGSLLCGQNEPEWKDALQRLKTIPLKETMKILEISYDALDDDYKEIFLDVVCLLKGWVKDDAVIALKSCGFFAEAGLRVLEQRSLITISENGELDMHDHIEEMGMNIVRRMSHNKPETHSRLWFRNEIKDILANNSGTEATKCIKLNAFGLNYEMLMKGLANMKELRFLQVFGCTYVSRYQVSYWNIPNALRFLRLDNYPFSNLPETFQANNLVGLDMRDSRMVQLWEDGEEKPFLKLRFLKFTSSYHLRTLDLSVALNLETLILEHCYYLAEVHFQVTTNLKELRIHDCHNLEKLHMPAESPKLTSLKLSWCEKLRTLHLGITPNLETLSLGNCSNIVEFEIPAECPKLVDLYLYNNAKLRALDIGLTSNLETLIVNNCTHMVELYMPAERPKLVTLYLSDLMLRALDIGLTSNLESLTVKNCTDMVELYMPAECPKLVTLYLSDLKLRALDIGLTSNLESLIVNHCTDMVQLYMPAECPKLVTLYLSDLKLRALDIGLTSNLESLRVKNCTNMVQLYMPAECPKLVTLYLDNLKLRTLHLGITPNLKTLSLTDCCDLVELYIPAECPKLVDLDLSNCIQVAELPEGIARLECLNKLNITGTGISRLP</sequence>
<reference evidence="5" key="1">
    <citation type="journal article" date="2022" name="Int. J. Mol. Sci.">
        <title>Draft Genome of Tanacetum Coccineum: Genomic Comparison of Closely Related Tanacetum-Family Plants.</title>
        <authorList>
            <person name="Yamashiro T."/>
            <person name="Shiraishi A."/>
            <person name="Nakayama K."/>
            <person name="Satake H."/>
        </authorList>
    </citation>
    <scope>NUCLEOTIDE SEQUENCE</scope>
</reference>
<accession>A0ABQ4ZKP1</accession>
<dbReference type="SUPFAM" id="SSF52058">
    <property type="entry name" value="L domain-like"/>
    <property type="match status" value="2"/>
</dbReference>
<dbReference type="Gene3D" id="1.10.8.430">
    <property type="entry name" value="Helical domain of apoptotic protease-activating factors"/>
    <property type="match status" value="1"/>
</dbReference>
<dbReference type="PRINTS" id="PR00364">
    <property type="entry name" value="DISEASERSIST"/>
</dbReference>
<comment type="caution">
    <text evidence="5">The sequence shown here is derived from an EMBL/GenBank/DDBJ whole genome shotgun (WGS) entry which is preliminary data.</text>
</comment>
<dbReference type="EMBL" id="BQNB010011455">
    <property type="protein sequence ID" value="GJS90778.1"/>
    <property type="molecule type" value="Genomic_DNA"/>
</dbReference>
<reference evidence="5" key="2">
    <citation type="submission" date="2022-01" db="EMBL/GenBank/DDBJ databases">
        <authorList>
            <person name="Yamashiro T."/>
            <person name="Shiraishi A."/>
            <person name="Satake H."/>
            <person name="Nakayama K."/>
        </authorList>
    </citation>
    <scope>NUCLEOTIDE SEQUENCE</scope>
</reference>
<dbReference type="Proteomes" id="UP001151760">
    <property type="component" value="Unassembled WGS sequence"/>
</dbReference>
<dbReference type="Pfam" id="PF00931">
    <property type="entry name" value="NB-ARC"/>
    <property type="match status" value="1"/>
</dbReference>
<keyword evidence="6" id="KW-1185">Reference proteome</keyword>
<dbReference type="Gene3D" id="3.80.10.10">
    <property type="entry name" value="Ribonuclease Inhibitor"/>
    <property type="match status" value="4"/>
</dbReference>
<keyword evidence="1" id="KW-0433">Leucine-rich repeat</keyword>
<protein>
    <submittedName>
        <fullName evidence="5">Toll/interleukin-1 receptor domain-containing protein</fullName>
    </submittedName>
</protein>
<evidence type="ECO:0000259" key="3">
    <source>
        <dbReference type="Pfam" id="PF00931"/>
    </source>
</evidence>
<proteinExistence type="predicted"/>
<evidence type="ECO:0000256" key="2">
    <source>
        <dbReference type="ARBA" id="ARBA00022737"/>
    </source>
</evidence>
<organism evidence="5 6">
    <name type="scientific">Tanacetum coccineum</name>
    <dbReference type="NCBI Taxonomy" id="301880"/>
    <lineage>
        <taxon>Eukaryota</taxon>
        <taxon>Viridiplantae</taxon>
        <taxon>Streptophyta</taxon>
        <taxon>Embryophyta</taxon>
        <taxon>Tracheophyta</taxon>
        <taxon>Spermatophyta</taxon>
        <taxon>Magnoliopsida</taxon>
        <taxon>eudicotyledons</taxon>
        <taxon>Gunneridae</taxon>
        <taxon>Pentapetalae</taxon>
        <taxon>asterids</taxon>
        <taxon>campanulids</taxon>
        <taxon>Asterales</taxon>
        <taxon>Asteraceae</taxon>
        <taxon>Asteroideae</taxon>
        <taxon>Anthemideae</taxon>
        <taxon>Anthemidinae</taxon>
        <taxon>Tanacetum</taxon>
    </lineage>
</organism>
<dbReference type="InterPro" id="IPR036390">
    <property type="entry name" value="WH_DNA-bd_sf"/>
</dbReference>